<dbReference type="Proteomes" id="UP000387692">
    <property type="component" value="Unassembled WGS sequence"/>
</dbReference>
<dbReference type="InterPro" id="IPR018357">
    <property type="entry name" value="Hexapep_transf_CS"/>
</dbReference>
<dbReference type="EMBL" id="CABEHV010000004">
    <property type="protein sequence ID" value="VTS47389.1"/>
    <property type="molecule type" value="Genomic_DNA"/>
</dbReference>
<gene>
    <name evidence="3" type="primary">cat</name>
    <name evidence="3" type="ORF">NCTC11189_02000</name>
</gene>
<dbReference type="RefSeq" id="WP_185952569.1">
    <property type="nucleotide sequence ID" value="NZ_CABEHV010000004.1"/>
</dbReference>
<dbReference type="PANTHER" id="PTHR43300:SF11">
    <property type="entry name" value="ACETYLTRANSFERASE RV3034C-RELATED"/>
    <property type="match status" value="1"/>
</dbReference>
<dbReference type="GO" id="GO:0016746">
    <property type="term" value="F:acyltransferase activity"/>
    <property type="evidence" value="ECO:0007669"/>
    <property type="project" value="UniProtKB-KW"/>
</dbReference>
<sequence length="292" mass="33551">MLSGKFCLFSHKNKQHQRYFQFLPDGQIRDIGGTGHDNERFWELEDQKLKLYSKSEQLTAVFECCYEEVGHSYWEGLHQETIPLEIRIYDSRPDLFDYLTKYTCRYLIDYGALIVGKHTYGIPQLIDYDHGGQVIIGDYCSIGHNVQFITANHDLELITTYPFKSLEVFYTDESLQMTDDHILKSPTRVGNDVWIGNNAQIMAGVTIGDGAVIAAGALVSKDVEPYAVVGGNPAKVIRYRIAEPTFRKQMLEIAWWNWPEDIISERLDKIMSKDISEFIREYLPNAGEVKCD</sequence>
<protein>
    <submittedName>
        <fullName evidence="3">Chloramphenicol O-acetyltransferase</fullName>
        <ecNumber evidence="3">2.3.1.-</ecNumber>
    </submittedName>
</protein>
<dbReference type="InterPro" id="IPR050179">
    <property type="entry name" value="Trans_hexapeptide_repeat"/>
</dbReference>
<dbReference type="Gene3D" id="2.160.10.10">
    <property type="entry name" value="Hexapeptide repeat proteins"/>
    <property type="match status" value="1"/>
</dbReference>
<dbReference type="SUPFAM" id="SSF51161">
    <property type="entry name" value="Trimeric LpxA-like enzymes"/>
    <property type="match status" value="1"/>
</dbReference>
<dbReference type="PROSITE" id="PS00101">
    <property type="entry name" value="HEXAPEP_TRANSFERASES"/>
    <property type="match status" value="1"/>
</dbReference>
<organism evidence="3 4">
    <name type="scientific">Streptococcus mitis</name>
    <dbReference type="NCBI Taxonomy" id="28037"/>
    <lineage>
        <taxon>Bacteria</taxon>
        <taxon>Bacillati</taxon>
        <taxon>Bacillota</taxon>
        <taxon>Bacilli</taxon>
        <taxon>Lactobacillales</taxon>
        <taxon>Streptococcaceae</taxon>
        <taxon>Streptococcus</taxon>
        <taxon>Streptococcus mitis group</taxon>
    </lineage>
</organism>
<dbReference type="Pfam" id="PF00132">
    <property type="entry name" value="Hexapep"/>
    <property type="match status" value="1"/>
</dbReference>
<dbReference type="InterPro" id="IPR001451">
    <property type="entry name" value="Hexapep"/>
</dbReference>
<reference evidence="3 4" key="1">
    <citation type="submission" date="2019-05" db="EMBL/GenBank/DDBJ databases">
        <authorList>
            <consortium name="Pathogen Informatics"/>
        </authorList>
    </citation>
    <scope>NUCLEOTIDE SEQUENCE [LARGE SCALE GENOMIC DNA]</scope>
    <source>
        <strain evidence="3 4">NCTC11189</strain>
    </source>
</reference>
<evidence type="ECO:0000313" key="3">
    <source>
        <dbReference type="EMBL" id="VTS47389.1"/>
    </source>
</evidence>
<evidence type="ECO:0000256" key="1">
    <source>
        <dbReference type="ARBA" id="ARBA00022679"/>
    </source>
</evidence>
<proteinExistence type="predicted"/>
<evidence type="ECO:0000256" key="2">
    <source>
        <dbReference type="ARBA" id="ARBA00022737"/>
    </source>
</evidence>
<accession>A0A4V0A2K9</accession>
<name>A0A4V0A2K9_STRMT</name>
<evidence type="ECO:0000313" key="4">
    <source>
        <dbReference type="Proteomes" id="UP000387692"/>
    </source>
</evidence>
<dbReference type="InterPro" id="IPR011004">
    <property type="entry name" value="Trimer_LpxA-like_sf"/>
</dbReference>
<dbReference type="AlphaFoldDB" id="A0A4V0A2K9"/>
<keyword evidence="1 3" id="KW-0808">Transferase</keyword>
<dbReference type="EC" id="2.3.1.-" evidence="3"/>
<keyword evidence="2" id="KW-0677">Repeat</keyword>
<keyword evidence="3" id="KW-0012">Acyltransferase</keyword>
<dbReference type="PANTHER" id="PTHR43300">
    <property type="entry name" value="ACETYLTRANSFERASE"/>
    <property type="match status" value="1"/>
</dbReference>
<dbReference type="CDD" id="cd03349">
    <property type="entry name" value="LbH_XAT"/>
    <property type="match status" value="1"/>
</dbReference>